<dbReference type="GO" id="GO:0005524">
    <property type="term" value="F:ATP binding"/>
    <property type="evidence" value="ECO:0007669"/>
    <property type="project" value="UniProtKB-UniRule"/>
</dbReference>
<dbReference type="GO" id="GO:0009307">
    <property type="term" value="P:DNA restriction-modification system"/>
    <property type="evidence" value="ECO:0007669"/>
    <property type="project" value="InterPro"/>
</dbReference>
<evidence type="ECO:0000313" key="6">
    <source>
        <dbReference type="Proteomes" id="UP000176339"/>
    </source>
</evidence>
<dbReference type="PROSITE" id="PS51161">
    <property type="entry name" value="ATP_CONE"/>
    <property type="match status" value="1"/>
</dbReference>
<keyword evidence="2 3" id="KW-0067">ATP-binding</keyword>
<dbReference type="Proteomes" id="UP000176339">
    <property type="component" value="Unassembled WGS sequence"/>
</dbReference>
<organism evidence="5 6">
    <name type="scientific">Candidatus Doudnabacteria bacterium RIFCSPHIGHO2_01_FULL_49_9</name>
    <dbReference type="NCBI Taxonomy" id="1817827"/>
    <lineage>
        <taxon>Bacteria</taxon>
        <taxon>Candidatus Doudnaibacteriota</taxon>
    </lineage>
</organism>
<dbReference type="CDD" id="cd22308">
    <property type="entry name" value="Af1548-like"/>
    <property type="match status" value="1"/>
</dbReference>
<proteinExistence type="predicted"/>
<name>A0A1F5NZA2_9BACT</name>
<keyword evidence="1 3" id="KW-0547">Nucleotide-binding</keyword>
<dbReference type="EMBL" id="MFEN01000058">
    <property type="protein sequence ID" value="OGE82957.1"/>
    <property type="molecule type" value="Genomic_DNA"/>
</dbReference>
<dbReference type="GO" id="GO:0004519">
    <property type="term" value="F:endonuclease activity"/>
    <property type="evidence" value="ECO:0007669"/>
    <property type="project" value="InterPro"/>
</dbReference>
<comment type="caution">
    <text evidence="5">The sequence shown here is derived from an EMBL/GenBank/DDBJ whole genome shotgun (WGS) entry which is preliminary data.</text>
</comment>
<dbReference type="GO" id="GO:0003677">
    <property type="term" value="F:DNA binding"/>
    <property type="evidence" value="ECO:0007669"/>
    <property type="project" value="InterPro"/>
</dbReference>
<dbReference type="InterPro" id="IPR005144">
    <property type="entry name" value="ATP-cone_dom"/>
</dbReference>
<evidence type="ECO:0000256" key="2">
    <source>
        <dbReference type="ARBA" id="ARBA00022840"/>
    </source>
</evidence>
<accession>A0A1F5NZA2</accession>
<dbReference type="SUPFAM" id="SSF52980">
    <property type="entry name" value="Restriction endonuclease-like"/>
    <property type="match status" value="1"/>
</dbReference>
<feature type="domain" description="ATP-cone" evidence="4">
    <location>
        <begin position="6"/>
        <end position="87"/>
    </location>
</feature>
<dbReference type="Pfam" id="PF03477">
    <property type="entry name" value="ATP-cone"/>
    <property type="match status" value="1"/>
</dbReference>
<evidence type="ECO:0000313" key="5">
    <source>
        <dbReference type="EMBL" id="OGE82957.1"/>
    </source>
</evidence>
<dbReference type="InterPro" id="IPR011335">
    <property type="entry name" value="Restrct_endonuc-II-like"/>
</dbReference>
<reference evidence="5 6" key="1">
    <citation type="journal article" date="2016" name="Nat. Commun.">
        <title>Thousands of microbial genomes shed light on interconnected biogeochemical processes in an aquifer system.</title>
        <authorList>
            <person name="Anantharaman K."/>
            <person name="Brown C.T."/>
            <person name="Hug L.A."/>
            <person name="Sharon I."/>
            <person name="Castelle C.J."/>
            <person name="Probst A.J."/>
            <person name="Thomas B.C."/>
            <person name="Singh A."/>
            <person name="Wilkins M.J."/>
            <person name="Karaoz U."/>
            <person name="Brodie E.L."/>
            <person name="Williams K.H."/>
            <person name="Hubbard S.S."/>
            <person name="Banfield J.F."/>
        </authorList>
    </citation>
    <scope>NUCLEOTIDE SEQUENCE [LARGE SCALE GENOMIC DNA]</scope>
</reference>
<dbReference type="Gene3D" id="3.40.1350.10">
    <property type="match status" value="1"/>
</dbReference>
<dbReference type="InterPro" id="IPR007560">
    <property type="entry name" value="Restrct_endonuc_IV_Mrr"/>
</dbReference>
<dbReference type="InterPro" id="IPR011856">
    <property type="entry name" value="tRNA_endonuc-like_dom_sf"/>
</dbReference>
<dbReference type="AlphaFoldDB" id="A0A1F5NZA2"/>
<evidence type="ECO:0000259" key="4">
    <source>
        <dbReference type="PROSITE" id="PS51161"/>
    </source>
</evidence>
<gene>
    <name evidence="5" type="ORF">A2846_02165</name>
</gene>
<protein>
    <submittedName>
        <fullName evidence="5">ATPase</fullName>
    </submittedName>
</protein>
<dbReference type="Pfam" id="PF04471">
    <property type="entry name" value="Mrr_cat"/>
    <property type="match status" value="1"/>
</dbReference>
<sequence>MKEKGIIITKESGEREAFSEAKLRRSLERAQATPDLIDIVVEEVKGGLYDGMSTSDIYTRAFSLIRKKHRPTAARYHLKRALMELGPTGHPFEKFIGELLKAQGLQVEVGKTVEGVCVFHEIDVSALQDDRHIMIECKFHNQPGVKSDVKVALYIQARFEDVAKKWKQEPSHGQKFHEAWLVTNTKLTSDAARYASCVGMKAIGWGYPMEGSLEYLIEQYNLHPLTCLTSLNQNQKQLLLNRGIILCRDIIKDKNMLGLVGLNGAKVEQVINEAKELCHII</sequence>
<dbReference type="Pfam" id="PF22357">
    <property type="entry name" value="AF1548-like_C"/>
    <property type="match status" value="1"/>
</dbReference>
<evidence type="ECO:0000256" key="1">
    <source>
        <dbReference type="ARBA" id="ARBA00022741"/>
    </source>
</evidence>
<evidence type="ECO:0000256" key="3">
    <source>
        <dbReference type="PROSITE-ProRule" id="PRU00492"/>
    </source>
</evidence>
<dbReference type="InterPro" id="IPR054374">
    <property type="entry name" value="AF1548-like_C"/>
</dbReference>